<sequence length="107" mass="12220">MTTNTDYQTIPATEENLSLENDIHRFDENPPKQLSERHPVIVDDIKGVACVGSLGTFSTRINISLEQEHPELGKQFQTKYFIFTEPGVVNWGHYGQSFKIQKILINN</sequence>
<reference evidence="1" key="1">
    <citation type="submission" date="2014-11" db="EMBL/GenBank/DDBJ databases">
        <authorList>
            <person name="Zhu J."/>
            <person name="Qi W."/>
            <person name="Song R."/>
        </authorList>
    </citation>
    <scope>NUCLEOTIDE SEQUENCE</scope>
</reference>
<organism evidence="1">
    <name type="scientific">uncultured Poseidoniia archaeon</name>
    <dbReference type="NCBI Taxonomy" id="1697135"/>
    <lineage>
        <taxon>Archaea</taxon>
        <taxon>Methanobacteriati</taxon>
        <taxon>Thermoplasmatota</taxon>
        <taxon>Candidatus Poseidoniia</taxon>
        <taxon>environmental samples</taxon>
    </lineage>
</organism>
<evidence type="ECO:0000313" key="1">
    <source>
        <dbReference type="EMBL" id="ANV80972.1"/>
    </source>
</evidence>
<reference evidence="1" key="2">
    <citation type="journal article" date="2015" name="ISME J.">
        <title>A new class of marine Euryarchaeota group II from the Mediterranean deep chlorophyll maximum.</title>
        <authorList>
            <person name="Martin-Cuadrado A.B."/>
            <person name="Garcia-Heredia I."/>
            <person name="Molto A.G."/>
            <person name="Lopez-Ubeda R."/>
            <person name="Kimes N."/>
            <person name="Lopez-Garcia P."/>
            <person name="Moreira D."/>
            <person name="Rodriguez-Valera F."/>
        </authorList>
    </citation>
    <scope>NUCLEOTIDE SEQUENCE</scope>
</reference>
<dbReference type="EMBL" id="KP211913">
    <property type="protein sequence ID" value="ANV80972.1"/>
    <property type="molecule type" value="Genomic_DNA"/>
</dbReference>
<accession>A0A1B1TFE4</accession>
<protein>
    <submittedName>
        <fullName evidence="1">Uncharacterized protein</fullName>
    </submittedName>
</protein>
<name>A0A1B1TFE4_9ARCH</name>
<dbReference type="AlphaFoldDB" id="A0A1B1TFE4"/>
<proteinExistence type="predicted"/>